<dbReference type="Proteomes" id="UP000285190">
    <property type="component" value="Unassembled WGS sequence"/>
</dbReference>
<proteinExistence type="predicted"/>
<comment type="caution">
    <text evidence="2">The sequence shown here is derived from an EMBL/GenBank/DDBJ whole genome shotgun (WGS) entry which is preliminary data.</text>
</comment>
<feature type="chain" id="PRO_5019413059" evidence="1">
    <location>
        <begin position="38"/>
        <end position="200"/>
    </location>
</feature>
<name>A0A418WX45_9BURK</name>
<evidence type="ECO:0000256" key="1">
    <source>
        <dbReference type="SAM" id="SignalP"/>
    </source>
</evidence>
<evidence type="ECO:0000313" key="2">
    <source>
        <dbReference type="EMBL" id="RJG04810.1"/>
    </source>
</evidence>
<evidence type="ECO:0000313" key="3">
    <source>
        <dbReference type="Proteomes" id="UP000285190"/>
    </source>
</evidence>
<keyword evidence="3" id="KW-1185">Reference proteome</keyword>
<dbReference type="EMBL" id="QYUN01000002">
    <property type="protein sequence ID" value="RJG04810.1"/>
    <property type="molecule type" value="Genomic_DNA"/>
</dbReference>
<sequence>MGPRHKRVTRRLLPLAIGWLLSALLLAAAFSPLPARAAEVVEITAANIESTEEGYRLATKFSFDLTRGLEDVITRGIPLYFTTEVELTRPRWYWFDEKAISASRTIRISYDVLTRQYHASASGRLQQSFVTLEDALSLVRRPSRWLIADKGALKPGEVYNVAVRMGLDVARLPKPFQVHAINSSDWRLSSDWKTFTFRAE</sequence>
<accession>A0A418WX45</accession>
<dbReference type="Pfam" id="PF14334">
    <property type="entry name" value="DUF4390"/>
    <property type="match status" value="1"/>
</dbReference>
<dbReference type="OrthoDB" id="5298153at2"/>
<reference evidence="2 3" key="1">
    <citation type="submission" date="2018-09" db="EMBL/GenBank/DDBJ databases">
        <authorList>
            <person name="Zhu H."/>
        </authorList>
    </citation>
    <scope>NUCLEOTIDE SEQUENCE [LARGE SCALE GENOMIC DNA]</scope>
    <source>
        <strain evidence="2 3">K2R10-39</strain>
    </source>
</reference>
<protein>
    <submittedName>
        <fullName evidence="2">DUF4390 domain-containing protein</fullName>
    </submittedName>
</protein>
<keyword evidence="1" id="KW-0732">Signal</keyword>
<organism evidence="2 3">
    <name type="scientific">Noviherbaspirillum cavernae</name>
    <dbReference type="NCBI Taxonomy" id="2320862"/>
    <lineage>
        <taxon>Bacteria</taxon>
        <taxon>Pseudomonadati</taxon>
        <taxon>Pseudomonadota</taxon>
        <taxon>Betaproteobacteria</taxon>
        <taxon>Burkholderiales</taxon>
        <taxon>Oxalobacteraceae</taxon>
        <taxon>Noviherbaspirillum</taxon>
    </lineage>
</organism>
<gene>
    <name evidence="2" type="ORF">D3870_01145</name>
</gene>
<dbReference type="InterPro" id="IPR025500">
    <property type="entry name" value="DUF4390"/>
</dbReference>
<feature type="signal peptide" evidence="1">
    <location>
        <begin position="1"/>
        <end position="37"/>
    </location>
</feature>
<dbReference type="AlphaFoldDB" id="A0A418WX45"/>